<dbReference type="GeneID" id="73336949"/>
<dbReference type="KEGG" id="clup:CLUP02_02911"/>
<sequence length="59" mass="6867">KKGIELIRTIIKRLKILYSVINKYNDDIKLTYIFKSALKISTISIRLLLSTIFLNLEPS</sequence>
<accession>A0A9Q8SHW7</accession>
<protein>
    <submittedName>
        <fullName evidence="1">Uncharacterized protein</fullName>
    </submittedName>
</protein>
<feature type="non-terminal residue" evidence="1">
    <location>
        <position position="1"/>
    </location>
</feature>
<dbReference type="EMBL" id="CP019474">
    <property type="protein sequence ID" value="UQC77443.1"/>
    <property type="molecule type" value="Genomic_DNA"/>
</dbReference>
<dbReference type="Proteomes" id="UP000830671">
    <property type="component" value="Chromosome 2"/>
</dbReference>
<gene>
    <name evidence="1" type="ORF">CLUP02_02911</name>
</gene>
<proteinExistence type="predicted"/>
<name>A0A9Q8SHW7_9PEZI</name>
<evidence type="ECO:0000313" key="1">
    <source>
        <dbReference type="EMBL" id="UQC77443.1"/>
    </source>
</evidence>
<keyword evidence="2" id="KW-1185">Reference proteome</keyword>
<dbReference type="AlphaFoldDB" id="A0A9Q8SHW7"/>
<organism evidence="1 2">
    <name type="scientific">Colletotrichum lupini</name>
    <dbReference type="NCBI Taxonomy" id="145971"/>
    <lineage>
        <taxon>Eukaryota</taxon>
        <taxon>Fungi</taxon>
        <taxon>Dikarya</taxon>
        <taxon>Ascomycota</taxon>
        <taxon>Pezizomycotina</taxon>
        <taxon>Sordariomycetes</taxon>
        <taxon>Hypocreomycetidae</taxon>
        <taxon>Glomerellales</taxon>
        <taxon>Glomerellaceae</taxon>
        <taxon>Colletotrichum</taxon>
        <taxon>Colletotrichum acutatum species complex</taxon>
    </lineage>
</organism>
<dbReference type="RefSeq" id="XP_049139082.1">
    <property type="nucleotide sequence ID" value="XM_049281939.1"/>
</dbReference>
<reference evidence="1" key="1">
    <citation type="journal article" date="2021" name="Mol. Plant Microbe Interact.">
        <title>Complete Genome Sequence of the Plant-Pathogenic Fungus Colletotrichum lupini.</title>
        <authorList>
            <person name="Baroncelli R."/>
            <person name="Pensec F."/>
            <person name="Da Lio D."/>
            <person name="Boufleur T."/>
            <person name="Vicente I."/>
            <person name="Sarrocco S."/>
            <person name="Picot A."/>
            <person name="Baraldi E."/>
            <person name="Sukno S."/>
            <person name="Thon M."/>
            <person name="Le Floch G."/>
        </authorList>
    </citation>
    <scope>NUCLEOTIDE SEQUENCE</scope>
    <source>
        <strain evidence="1">IMI 504893</strain>
    </source>
</reference>
<evidence type="ECO:0000313" key="2">
    <source>
        <dbReference type="Proteomes" id="UP000830671"/>
    </source>
</evidence>